<protein>
    <submittedName>
        <fullName evidence="1">Uncharacterized protein</fullName>
    </submittedName>
</protein>
<proteinExistence type="predicted"/>
<dbReference type="Proteomes" id="UP000034883">
    <property type="component" value="Chromosome"/>
</dbReference>
<keyword evidence="2" id="KW-1185">Reference proteome</keyword>
<accession>A0A0F6YKX7</accession>
<evidence type="ECO:0000313" key="2">
    <source>
        <dbReference type="Proteomes" id="UP000034883"/>
    </source>
</evidence>
<gene>
    <name evidence="1" type="ORF">DB32_006837</name>
</gene>
<organism evidence="1 2">
    <name type="scientific">Sandaracinus amylolyticus</name>
    <dbReference type="NCBI Taxonomy" id="927083"/>
    <lineage>
        <taxon>Bacteria</taxon>
        <taxon>Pseudomonadati</taxon>
        <taxon>Myxococcota</taxon>
        <taxon>Polyangia</taxon>
        <taxon>Polyangiales</taxon>
        <taxon>Sandaracinaceae</taxon>
        <taxon>Sandaracinus</taxon>
    </lineage>
</organism>
<dbReference type="EMBL" id="CP011125">
    <property type="protein sequence ID" value="AKF09688.1"/>
    <property type="molecule type" value="Genomic_DNA"/>
</dbReference>
<dbReference type="KEGG" id="samy:DB32_006837"/>
<dbReference type="AlphaFoldDB" id="A0A0F6YKX7"/>
<evidence type="ECO:0000313" key="1">
    <source>
        <dbReference type="EMBL" id="AKF09688.1"/>
    </source>
</evidence>
<name>A0A0F6YKX7_9BACT</name>
<reference evidence="1 2" key="1">
    <citation type="submission" date="2015-03" db="EMBL/GenBank/DDBJ databases">
        <title>Genome assembly of Sandaracinus amylolyticus DSM 53668.</title>
        <authorList>
            <person name="Sharma G."/>
            <person name="Subramanian S."/>
        </authorList>
    </citation>
    <scope>NUCLEOTIDE SEQUENCE [LARGE SCALE GENOMIC DNA]</scope>
    <source>
        <strain evidence="1 2">DSM 53668</strain>
    </source>
</reference>
<sequence>MISRTSARPPVPAVRALRALPCGTDGTSTPVTNQLARALR</sequence>